<dbReference type="RefSeq" id="WP_425309364.1">
    <property type="nucleotide sequence ID" value="NZ_CP154795.1"/>
</dbReference>
<organism evidence="2 3">
    <name type="scientific">Ammonicoccus fulvus</name>
    <dbReference type="NCBI Taxonomy" id="3138240"/>
    <lineage>
        <taxon>Bacteria</taxon>
        <taxon>Bacillati</taxon>
        <taxon>Actinomycetota</taxon>
        <taxon>Actinomycetes</taxon>
        <taxon>Propionibacteriales</taxon>
        <taxon>Propionibacteriaceae</taxon>
        <taxon>Ammonicoccus</taxon>
    </lineage>
</organism>
<keyword evidence="3" id="KW-1185">Reference proteome</keyword>
<name>A0ABZ3FQC8_9ACTN</name>
<dbReference type="EMBL" id="CP154795">
    <property type="protein sequence ID" value="XAN07905.1"/>
    <property type="molecule type" value="Genomic_DNA"/>
</dbReference>
<gene>
    <name evidence="2" type="ORF">AADG42_11505</name>
</gene>
<dbReference type="Proteomes" id="UP001442841">
    <property type="component" value="Chromosome"/>
</dbReference>
<sequence length="438" mass="48992">MSRRIWVERTDVQPAMDPHRILAVLPEPHALDGGEFVFRWFGADNERLTFYEKSCCVESPSEATTCVFEQLCRAHGWTMSEEGDGEPWTPWSDPQSPLAEALENGLFPYRELGEPGWAERTRTYLTTRVETLPQPCSHAEWVALEARCGPLPDLLRIWLTELGGMPGVADITTVRPLPDTSTFGALPESDRQRFRHAVALTDGGAVFLPAPTEHDECFLFVDGSLQVTPLWQFLESLVDESIDETGFRLDSAAPAARLLRNVWRLGTAPTGIGAPGWPDRAREYLRIARKETIVPVSPADLVAAVARCGGLPPRLIEFLTQLGEPCGCLRVEGLRRASDTPAYARLRPDLQDRYRNAIALDESGLRLLDARAAFRYVDYSASWVRRHDLAHFLRTRLTPGCPDHTDLGWGIHETFDKDPWAAVSAPPPPPRRSWRTPG</sequence>
<protein>
    <recommendedName>
        <fullName evidence="1">Knr4/Smi1-like domain-containing protein</fullName>
    </recommendedName>
</protein>
<evidence type="ECO:0000313" key="3">
    <source>
        <dbReference type="Proteomes" id="UP001442841"/>
    </source>
</evidence>
<reference evidence="2 3" key="1">
    <citation type="submission" date="2024-04" db="EMBL/GenBank/DDBJ databases">
        <title>Isolation of an actinomycete strain from pig manure.</title>
        <authorList>
            <person name="Gong T."/>
            <person name="Yu Z."/>
            <person name="An M."/>
            <person name="Wei C."/>
            <person name="Yang W."/>
            <person name="Liu L."/>
        </authorList>
    </citation>
    <scope>NUCLEOTIDE SEQUENCE [LARGE SCALE GENOMIC DNA]</scope>
    <source>
        <strain evidence="2 3">ZF39</strain>
    </source>
</reference>
<evidence type="ECO:0000259" key="1">
    <source>
        <dbReference type="SMART" id="SM00860"/>
    </source>
</evidence>
<evidence type="ECO:0000313" key="2">
    <source>
        <dbReference type="EMBL" id="XAN07905.1"/>
    </source>
</evidence>
<accession>A0ABZ3FQC8</accession>
<proteinExistence type="predicted"/>
<dbReference type="InterPro" id="IPR018958">
    <property type="entry name" value="Knr4/Smi1-like_dom"/>
</dbReference>
<feature type="domain" description="Knr4/Smi1-like" evidence="1">
    <location>
        <begin position="295"/>
        <end position="395"/>
    </location>
</feature>
<feature type="domain" description="Knr4/Smi1-like" evidence="1">
    <location>
        <begin position="135"/>
        <end position="236"/>
    </location>
</feature>
<dbReference type="SMART" id="SM00860">
    <property type="entry name" value="SMI1_KNR4"/>
    <property type="match status" value="2"/>
</dbReference>